<gene>
    <name evidence="1" type="ORF">A2973_05755</name>
</gene>
<evidence type="ECO:0000313" key="1">
    <source>
        <dbReference type="EMBL" id="OGG30554.1"/>
    </source>
</evidence>
<dbReference type="EMBL" id="MFJZ01000015">
    <property type="protein sequence ID" value="OGG30554.1"/>
    <property type="molecule type" value="Genomic_DNA"/>
</dbReference>
<dbReference type="Proteomes" id="UP000176409">
    <property type="component" value="Unassembled WGS sequence"/>
</dbReference>
<dbReference type="AlphaFoldDB" id="A0A1F6B0T8"/>
<dbReference type="STRING" id="1798396.A2973_05755"/>
<evidence type="ECO:0000313" key="2">
    <source>
        <dbReference type="Proteomes" id="UP000176409"/>
    </source>
</evidence>
<name>A0A1F6B0T8_9BACT</name>
<comment type="caution">
    <text evidence="1">The sequence shown here is derived from an EMBL/GenBank/DDBJ whole genome shotgun (WGS) entry which is preliminary data.</text>
</comment>
<proteinExistence type="predicted"/>
<protein>
    <submittedName>
        <fullName evidence="1">Uncharacterized protein</fullName>
    </submittedName>
</protein>
<accession>A0A1F6B0T8</accession>
<sequence length="217" mass="23519">MREAEATPSVGPEVFQPSLVDRVRAGIAERIDAYLHPVSRDAMAELGDVMAVVEGSPLAASIHTLRPEIEEGLQKVDRSAVVRNLFITALKTGFGAFILTNSDRPRWQREVRADDGQIPIPGTRGAAVVNGLLGVGIMAWGATGLGNVGNAEKGWVRQYARRMKTYYRTEAGKRAAWGKGTGEGEALTTQVNRIVRRMTQDNVPTISGEYHPQPQGA</sequence>
<reference evidence="1 2" key="1">
    <citation type="journal article" date="2016" name="Nat. Commun.">
        <title>Thousands of microbial genomes shed light on interconnected biogeochemical processes in an aquifer system.</title>
        <authorList>
            <person name="Anantharaman K."/>
            <person name="Brown C.T."/>
            <person name="Hug L.A."/>
            <person name="Sharon I."/>
            <person name="Castelle C.J."/>
            <person name="Probst A.J."/>
            <person name="Thomas B.C."/>
            <person name="Singh A."/>
            <person name="Wilkins M.J."/>
            <person name="Karaoz U."/>
            <person name="Brodie E.L."/>
            <person name="Williams K.H."/>
            <person name="Hubbard S.S."/>
            <person name="Banfield J.F."/>
        </authorList>
    </citation>
    <scope>NUCLEOTIDE SEQUENCE [LARGE SCALE GENOMIC DNA]</scope>
</reference>
<organism evidence="1 2">
    <name type="scientific">Candidatus Gottesmanbacteria bacterium RIFCSPLOWO2_01_FULL_49_10</name>
    <dbReference type="NCBI Taxonomy" id="1798396"/>
    <lineage>
        <taxon>Bacteria</taxon>
        <taxon>Candidatus Gottesmaniibacteriota</taxon>
    </lineage>
</organism>